<name>A0A6G1QG53_CHAAH</name>
<protein>
    <submittedName>
        <fullName evidence="1">Uncharacterized protein</fullName>
    </submittedName>
</protein>
<dbReference type="AlphaFoldDB" id="A0A6G1QG53"/>
<evidence type="ECO:0000313" key="1">
    <source>
        <dbReference type="EMBL" id="KAF3701447.1"/>
    </source>
</evidence>
<gene>
    <name evidence="1" type="ORF">EXN66_Car017135</name>
</gene>
<dbReference type="EMBL" id="CM015727">
    <property type="protein sequence ID" value="KAF3701447.1"/>
    <property type="molecule type" value="Genomic_DNA"/>
</dbReference>
<proteinExistence type="predicted"/>
<organism evidence="1 2">
    <name type="scientific">Channa argus</name>
    <name type="common">Northern snakehead</name>
    <name type="synonym">Ophicephalus argus</name>
    <dbReference type="NCBI Taxonomy" id="215402"/>
    <lineage>
        <taxon>Eukaryota</taxon>
        <taxon>Metazoa</taxon>
        <taxon>Chordata</taxon>
        <taxon>Craniata</taxon>
        <taxon>Vertebrata</taxon>
        <taxon>Euteleostomi</taxon>
        <taxon>Actinopterygii</taxon>
        <taxon>Neopterygii</taxon>
        <taxon>Teleostei</taxon>
        <taxon>Neoteleostei</taxon>
        <taxon>Acanthomorphata</taxon>
        <taxon>Anabantaria</taxon>
        <taxon>Anabantiformes</taxon>
        <taxon>Channoidei</taxon>
        <taxon>Channidae</taxon>
        <taxon>Channa</taxon>
    </lineage>
</organism>
<sequence length="55" mass="6436">MLNPFYNIINHGQIFLADKSLDMIKKSRLPDTMAKIYWLVPSLGKDKVELHRFMG</sequence>
<accession>A0A6G1QG53</accession>
<reference evidence="1 2" key="1">
    <citation type="submission" date="2019-02" db="EMBL/GenBank/DDBJ databases">
        <title>Opniocepnalus argus genome.</title>
        <authorList>
            <person name="Zhou C."/>
            <person name="Xiao S."/>
        </authorList>
    </citation>
    <scope>NUCLEOTIDE SEQUENCE [LARGE SCALE GENOMIC DNA]</scope>
    <source>
        <strain evidence="1">OARG1902GOOAL</strain>
        <tissue evidence="1">Muscle</tissue>
    </source>
</reference>
<reference evidence="2" key="2">
    <citation type="submission" date="2019-02" db="EMBL/GenBank/DDBJ databases">
        <title>Opniocepnalus argus Var Kimnra genome.</title>
        <authorList>
            <person name="Zhou C."/>
            <person name="Xiao S."/>
        </authorList>
    </citation>
    <scope>NUCLEOTIDE SEQUENCE [LARGE SCALE GENOMIC DNA]</scope>
</reference>
<keyword evidence="2" id="KW-1185">Reference proteome</keyword>
<evidence type="ECO:0000313" key="2">
    <source>
        <dbReference type="Proteomes" id="UP000503349"/>
    </source>
</evidence>
<dbReference type="Proteomes" id="UP000503349">
    <property type="component" value="Chromosome 16"/>
</dbReference>